<protein>
    <recommendedName>
        <fullName evidence="4">Nucleoside recognition protein</fullName>
    </recommendedName>
</protein>
<dbReference type="Proteomes" id="UP000284841">
    <property type="component" value="Unassembled WGS sequence"/>
</dbReference>
<evidence type="ECO:0000313" key="3">
    <source>
        <dbReference type="Proteomes" id="UP000284841"/>
    </source>
</evidence>
<evidence type="ECO:0000256" key="1">
    <source>
        <dbReference type="SAM" id="Phobius"/>
    </source>
</evidence>
<keyword evidence="3" id="KW-1185">Reference proteome</keyword>
<dbReference type="AlphaFoldDB" id="A0A415E3V9"/>
<keyword evidence="1" id="KW-0472">Membrane</keyword>
<keyword evidence="1" id="KW-1133">Transmembrane helix</keyword>
<gene>
    <name evidence="2" type="ORF">DW099_07850</name>
</gene>
<dbReference type="RefSeq" id="WP_067542097.1">
    <property type="nucleotide sequence ID" value="NZ_AP025567.1"/>
</dbReference>
<feature type="transmembrane region" description="Helical" evidence="1">
    <location>
        <begin position="71"/>
        <end position="87"/>
    </location>
</feature>
<dbReference type="GeneID" id="83006190"/>
<keyword evidence="1" id="KW-0812">Transmembrane</keyword>
<feature type="transmembrane region" description="Helical" evidence="1">
    <location>
        <begin position="107"/>
        <end position="128"/>
    </location>
</feature>
<feature type="transmembrane region" description="Helical" evidence="1">
    <location>
        <begin position="135"/>
        <end position="154"/>
    </location>
</feature>
<sequence>MGFKFIGKNKIVIGGAILCCLIMVVFPEVTATASKEAINLWLNSIVPTLLPFFIVANFLKKTGIVNRISPKVYPFAMALLSGYPMGARITGDYYRDGMIDKEQMKWILSYSMVTGPAFLIGAVGVEFLGSHKLGVILAVSHYASAIVNCVFYGLGTASKKPLRSNNVARNESYYNILTDAIVDSFHSIAIILAYIVMFMIATDLLQFSGIFMFINSPEIVAIVKGALEMTVGCNSLMVCGCSDTLRTTLASFIITFGGLSVAGQSMSMLRNCDIGFGQICKMKLSQGIIGAIFAFSICSFVV</sequence>
<evidence type="ECO:0008006" key="4">
    <source>
        <dbReference type="Google" id="ProtNLM"/>
    </source>
</evidence>
<evidence type="ECO:0000313" key="2">
    <source>
        <dbReference type="EMBL" id="RHJ88312.1"/>
    </source>
</evidence>
<organism evidence="2 3">
    <name type="scientific">Emergencia timonensis</name>
    <dbReference type="NCBI Taxonomy" id="1776384"/>
    <lineage>
        <taxon>Bacteria</taxon>
        <taxon>Bacillati</taxon>
        <taxon>Bacillota</taxon>
        <taxon>Clostridia</taxon>
        <taxon>Peptostreptococcales</taxon>
        <taxon>Anaerovoracaceae</taxon>
        <taxon>Emergencia</taxon>
    </lineage>
</organism>
<comment type="caution">
    <text evidence="2">The sequence shown here is derived from an EMBL/GenBank/DDBJ whole genome shotgun (WGS) entry which is preliminary data.</text>
</comment>
<reference evidence="2 3" key="1">
    <citation type="submission" date="2018-08" db="EMBL/GenBank/DDBJ databases">
        <title>A genome reference for cultivated species of the human gut microbiota.</title>
        <authorList>
            <person name="Zou Y."/>
            <person name="Xue W."/>
            <person name="Luo G."/>
        </authorList>
    </citation>
    <scope>NUCLEOTIDE SEQUENCE [LARGE SCALE GENOMIC DNA]</scope>
    <source>
        <strain evidence="2 3">AM07-24</strain>
    </source>
</reference>
<accession>A0A415E3V9</accession>
<dbReference type="STRING" id="1776384.GCA_900086585_03906"/>
<feature type="transmembrane region" description="Helical" evidence="1">
    <location>
        <begin position="12"/>
        <end position="34"/>
    </location>
</feature>
<dbReference type="OrthoDB" id="1645614at2"/>
<proteinExistence type="predicted"/>
<feature type="transmembrane region" description="Helical" evidence="1">
    <location>
        <begin position="40"/>
        <end position="59"/>
    </location>
</feature>
<name>A0A415E3V9_9FIRM</name>
<dbReference type="EMBL" id="QRMS01000002">
    <property type="protein sequence ID" value="RHJ88312.1"/>
    <property type="molecule type" value="Genomic_DNA"/>
</dbReference>
<feature type="transmembrane region" description="Helical" evidence="1">
    <location>
        <begin position="185"/>
        <end position="205"/>
    </location>
</feature>